<dbReference type="EMBL" id="JBHMFI010000002">
    <property type="protein sequence ID" value="MFB9074638.1"/>
    <property type="molecule type" value="Genomic_DNA"/>
</dbReference>
<reference evidence="2 3" key="1">
    <citation type="submission" date="2024-09" db="EMBL/GenBank/DDBJ databases">
        <authorList>
            <person name="Sun Q."/>
            <person name="Mori K."/>
        </authorList>
    </citation>
    <scope>NUCLEOTIDE SEQUENCE [LARGE SCALE GENOMIC DNA]</scope>
    <source>
        <strain evidence="2 3">CCM 7609</strain>
    </source>
</reference>
<accession>A0ABV5G893</accession>
<proteinExistence type="predicted"/>
<sequence>MKKSVPPSGSSSETPSGRCGPRAVLDPVPGSDPTGRHAESTRMRAIAVTVALTRLRTCLTVTTTLRGALLA</sequence>
<name>A0ABV5G893_9MICC</name>
<evidence type="ECO:0000313" key="2">
    <source>
        <dbReference type="EMBL" id="MFB9074638.1"/>
    </source>
</evidence>
<gene>
    <name evidence="2" type="ORF">ACFFX0_26995</name>
</gene>
<feature type="region of interest" description="Disordered" evidence="1">
    <location>
        <begin position="1"/>
        <end position="40"/>
    </location>
</feature>
<protein>
    <submittedName>
        <fullName evidence="2">Uncharacterized protein</fullName>
    </submittedName>
</protein>
<organism evidence="2 3">
    <name type="scientific">Citricoccus parietis</name>
    <dbReference type="NCBI Taxonomy" id="592307"/>
    <lineage>
        <taxon>Bacteria</taxon>
        <taxon>Bacillati</taxon>
        <taxon>Actinomycetota</taxon>
        <taxon>Actinomycetes</taxon>
        <taxon>Micrococcales</taxon>
        <taxon>Micrococcaceae</taxon>
        <taxon>Citricoccus</taxon>
    </lineage>
</organism>
<keyword evidence="3" id="KW-1185">Reference proteome</keyword>
<evidence type="ECO:0000256" key="1">
    <source>
        <dbReference type="SAM" id="MobiDB-lite"/>
    </source>
</evidence>
<comment type="caution">
    <text evidence="2">The sequence shown here is derived from an EMBL/GenBank/DDBJ whole genome shotgun (WGS) entry which is preliminary data.</text>
</comment>
<feature type="compositionally biased region" description="Low complexity" evidence="1">
    <location>
        <begin position="1"/>
        <end position="16"/>
    </location>
</feature>
<dbReference type="Proteomes" id="UP001589575">
    <property type="component" value="Unassembled WGS sequence"/>
</dbReference>
<evidence type="ECO:0000313" key="3">
    <source>
        <dbReference type="Proteomes" id="UP001589575"/>
    </source>
</evidence>